<dbReference type="InterPro" id="IPR036680">
    <property type="entry name" value="SPOR-like_sf"/>
</dbReference>
<dbReference type="PROSITE" id="PS51724">
    <property type="entry name" value="SPOR"/>
    <property type="match status" value="1"/>
</dbReference>
<dbReference type="InterPro" id="IPR007730">
    <property type="entry name" value="SPOR-like_dom"/>
</dbReference>
<name>A0A1I6S9N5_9SPHI</name>
<dbReference type="Gene3D" id="3.30.70.1070">
    <property type="entry name" value="Sporulation related repeat"/>
    <property type="match status" value="1"/>
</dbReference>
<reference evidence="2 3" key="1">
    <citation type="submission" date="2016-10" db="EMBL/GenBank/DDBJ databases">
        <authorList>
            <person name="de Groot N.N."/>
        </authorList>
    </citation>
    <scope>NUCLEOTIDE SEQUENCE [LARGE SCALE GENOMIC DNA]</scope>
    <source>
        <strain evidence="2 3">DSM 22789</strain>
    </source>
</reference>
<dbReference type="GO" id="GO:0042834">
    <property type="term" value="F:peptidoglycan binding"/>
    <property type="evidence" value="ECO:0007669"/>
    <property type="project" value="InterPro"/>
</dbReference>
<gene>
    <name evidence="2" type="ORF">SAMN05660206_104181</name>
</gene>
<dbReference type="Proteomes" id="UP000198785">
    <property type="component" value="Unassembled WGS sequence"/>
</dbReference>
<sequence length="167" mass="19189">MINFTSIAEITFITFEKMLQKGLILSLAFIGFMQISKAQTGIVEVQRDTLISLLQEFRAENGINPTVARMVSLGERTASKKGGKRVKVRGFRVQIFSGSSRNDAYAVQSRFQRSYKDVGSYVTYDEPNYRVKVGDFRSRSEADNFMRQLRSQYSNVFVFTEDIWAYE</sequence>
<feature type="domain" description="SPOR" evidence="1">
    <location>
        <begin position="85"/>
        <end position="163"/>
    </location>
</feature>
<proteinExistence type="predicted"/>
<dbReference type="AlphaFoldDB" id="A0A1I6S9N5"/>
<keyword evidence="3" id="KW-1185">Reference proteome</keyword>
<evidence type="ECO:0000313" key="3">
    <source>
        <dbReference type="Proteomes" id="UP000198785"/>
    </source>
</evidence>
<evidence type="ECO:0000259" key="1">
    <source>
        <dbReference type="PROSITE" id="PS51724"/>
    </source>
</evidence>
<organism evidence="2 3">
    <name type="scientific">Sphingobacterium wenxiniae</name>
    <dbReference type="NCBI Taxonomy" id="683125"/>
    <lineage>
        <taxon>Bacteria</taxon>
        <taxon>Pseudomonadati</taxon>
        <taxon>Bacteroidota</taxon>
        <taxon>Sphingobacteriia</taxon>
        <taxon>Sphingobacteriales</taxon>
        <taxon>Sphingobacteriaceae</taxon>
        <taxon>Sphingobacterium</taxon>
    </lineage>
</organism>
<accession>A0A1I6S9N5</accession>
<dbReference type="SUPFAM" id="SSF110997">
    <property type="entry name" value="Sporulation related repeat"/>
    <property type="match status" value="1"/>
</dbReference>
<protein>
    <submittedName>
        <fullName evidence="2">Sporulation related domain-containing protein</fullName>
    </submittedName>
</protein>
<dbReference type="Pfam" id="PF05036">
    <property type="entry name" value="SPOR"/>
    <property type="match status" value="1"/>
</dbReference>
<dbReference type="EMBL" id="FOZZ01000004">
    <property type="protein sequence ID" value="SFS73691.1"/>
    <property type="molecule type" value="Genomic_DNA"/>
</dbReference>
<evidence type="ECO:0000313" key="2">
    <source>
        <dbReference type="EMBL" id="SFS73691.1"/>
    </source>
</evidence>
<dbReference type="STRING" id="683125.SAMN05660206_104181"/>